<dbReference type="Gene3D" id="2.40.128.590">
    <property type="entry name" value="CpcT/CpeT domain"/>
    <property type="match status" value="1"/>
</dbReference>
<sequence length="325" mass="36843">MRFLPAFLLLTLLPGACLSSDVVPQADDATPETSLTAEQQLARFVTIFPGRYDSTRQWLDEARSDQRNYRRHSIFRRVEVPALGDIVFLAHQYRDGDPQKVYRQRLYTLSLADSREDAAFRLRVHVPRTDDMLAGAYRDPSPLSVLGPDDFTVWEGCDLFWSLDRRDNQDRFVGTLDEGACRFSSDAFAQDIVLEETLTLTADGITFADRGLSLTGDWLFGMRGAVPNISLKVRPFLCQSGIRTAWLHDQGGTSDALGFPIRLDRLRSADMTGLRLTIPFAEQRDLTVLDRWDAEQISLDAQDRRVVCRHAPETLYSETIYSEAD</sequence>
<dbReference type="InterPro" id="IPR038672">
    <property type="entry name" value="CpcT/CpeT_sf"/>
</dbReference>
<dbReference type="EMBL" id="BSNJ01000003">
    <property type="protein sequence ID" value="GLQ20728.1"/>
    <property type="molecule type" value="Genomic_DNA"/>
</dbReference>
<keyword evidence="3" id="KW-1185">Reference proteome</keyword>
<reference evidence="2" key="2">
    <citation type="submission" date="2023-01" db="EMBL/GenBank/DDBJ databases">
        <title>Draft genome sequence of Algimonas porphyrae strain NBRC 108216.</title>
        <authorList>
            <person name="Sun Q."/>
            <person name="Mori K."/>
        </authorList>
    </citation>
    <scope>NUCLEOTIDE SEQUENCE</scope>
    <source>
        <strain evidence="2">NBRC 108216</strain>
    </source>
</reference>
<gene>
    <name evidence="2" type="ORF">GCM10007854_16830</name>
</gene>
<evidence type="ECO:0000313" key="2">
    <source>
        <dbReference type="EMBL" id="GLQ20728.1"/>
    </source>
</evidence>
<proteinExistence type="predicted"/>
<accession>A0ABQ5UZZ3</accession>
<dbReference type="CDD" id="cd16338">
    <property type="entry name" value="CpcT"/>
    <property type="match status" value="1"/>
</dbReference>
<dbReference type="InterPro" id="IPR010404">
    <property type="entry name" value="CpcT/CpeT"/>
</dbReference>
<keyword evidence="1" id="KW-0732">Signal</keyword>
<evidence type="ECO:0000313" key="3">
    <source>
        <dbReference type="Proteomes" id="UP001161390"/>
    </source>
</evidence>
<dbReference type="Pfam" id="PF06206">
    <property type="entry name" value="CpeT"/>
    <property type="match status" value="1"/>
</dbReference>
<dbReference type="RefSeq" id="WP_284371536.1">
    <property type="nucleotide sequence ID" value="NZ_BSNJ01000003.1"/>
</dbReference>
<protein>
    <submittedName>
        <fullName evidence="2">Uncharacterized protein</fullName>
    </submittedName>
</protein>
<dbReference type="Proteomes" id="UP001161390">
    <property type="component" value="Unassembled WGS sequence"/>
</dbReference>
<feature type="chain" id="PRO_5045986798" evidence="1">
    <location>
        <begin position="20"/>
        <end position="325"/>
    </location>
</feature>
<evidence type="ECO:0000256" key="1">
    <source>
        <dbReference type="SAM" id="SignalP"/>
    </source>
</evidence>
<reference evidence="2" key="1">
    <citation type="journal article" date="2014" name="Int. J. Syst. Evol. Microbiol.">
        <title>Complete genome of a new Firmicutes species belonging to the dominant human colonic microbiota ('Ruminococcus bicirculans') reveals two chromosomes and a selective capacity to utilize plant glucans.</title>
        <authorList>
            <consortium name="NISC Comparative Sequencing Program"/>
            <person name="Wegmann U."/>
            <person name="Louis P."/>
            <person name="Goesmann A."/>
            <person name="Henrissat B."/>
            <person name="Duncan S.H."/>
            <person name="Flint H.J."/>
        </authorList>
    </citation>
    <scope>NUCLEOTIDE SEQUENCE</scope>
    <source>
        <strain evidence="2">NBRC 108216</strain>
    </source>
</reference>
<comment type="caution">
    <text evidence="2">The sequence shown here is derived from an EMBL/GenBank/DDBJ whole genome shotgun (WGS) entry which is preliminary data.</text>
</comment>
<name>A0ABQ5UZZ3_9PROT</name>
<feature type="signal peptide" evidence="1">
    <location>
        <begin position="1"/>
        <end position="19"/>
    </location>
</feature>
<organism evidence="2 3">
    <name type="scientific">Algimonas porphyrae</name>
    <dbReference type="NCBI Taxonomy" id="1128113"/>
    <lineage>
        <taxon>Bacteria</taxon>
        <taxon>Pseudomonadati</taxon>
        <taxon>Pseudomonadota</taxon>
        <taxon>Alphaproteobacteria</taxon>
        <taxon>Maricaulales</taxon>
        <taxon>Robiginitomaculaceae</taxon>
        <taxon>Algimonas</taxon>
    </lineage>
</organism>